<dbReference type="SUPFAM" id="SSF52799">
    <property type="entry name" value="(Phosphotyrosine protein) phosphatases II"/>
    <property type="match status" value="1"/>
</dbReference>
<dbReference type="CDD" id="cd14507">
    <property type="entry name" value="PTP-MTM-like"/>
    <property type="match status" value="1"/>
</dbReference>
<evidence type="ECO:0000256" key="2">
    <source>
        <dbReference type="ARBA" id="ARBA00012903"/>
    </source>
</evidence>
<organism evidence="15 16">
    <name type="scientific">Achlya hypogyna</name>
    <name type="common">Oomycete</name>
    <name type="synonym">Protoachlya hypogyna</name>
    <dbReference type="NCBI Taxonomy" id="1202772"/>
    <lineage>
        <taxon>Eukaryota</taxon>
        <taxon>Sar</taxon>
        <taxon>Stramenopiles</taxon>
        <taxon>Oomycota</taxon>
        <taxon>Saprolegniomycetes</taxon>
        <taxon>Saprolegniales</taxon>
        <taxon>Achlyaceae</taxon>
        <taxon>Achlya</taxon>
    </lineage>
</organism>
<dbReference type="InterPro" id="IPR030564">
    <property type="entry name" value="Myotubularin"/>
</dbReference>
<dbReference type="InterPro" id="IPR029021">
    <property type="entry name" value="Prot-tyrosine_phosphatase-like"/>
</dbReference>
<dbReference type="PROSITE" id="PS51339">
    <property type="entry name" value="PPASE_MYOTUBULARIN"/>
    <property type="match status" value="1"/>
</dbReference>
<gene>
    <name evidence="15" type="ORF">ACHHYP_08244</name>
</gene>
<accession>A0A1V9ZL75</accession>
<evidence type="ECO:0000256" key="11">
    <source>
        <dbReference type="PROSITE-ProRule" id="PRU00091"/>
    </source>
</evidence>
<keyword evidence="4 11" id="KW-0863">Zinc-finger</keyword>
<feature type="region of interest" description="Disordered" evidence="12">
    <location>
        <begin position="337"/>
        <end position="358"/>
    </location>
</feature>
<evidence type="ECO:0000256" key="8">
    <source>
        <dbReference type="ARBA" id="ARBA00032571"/>
    </source>
</evidence>
<dbReference type="PROSITE" id="PS50178">
    <property type="entry name" value="ZF_FYVE"/>
    <property type="match status" value="1"/>
</dbReference>
<sequence>MRMPSSSKINTHSRMHMQTHTKEFVSISSLSDAAIAFRVLCEAHSLGLEKDEKDVVRATLKTVAYISGKLQHRMGTLQKTSAGELGVPHVGAAPQTGAPHCAKCSRSWNAFQRGHNCQACGYQFCSRCLTPTQLPRSFGFESPAKTCDLCRTWLAEFMNSKWENEHMKEPKSTTPKPVQDTPKVLAPANHSPKAFVALLNGALEKGLSSRLHGRIQTVFETFGATPHAKANAMGELKSAMTHLLADVPEDEDDDEDDEDESAAAEEVAKPPVRAFPKDALQTVLSLMIALEAVEWPDVEKDAGNGPLDEPPATAEIATPPVTAEMAAPLLRRESVSVEFREDGSHSEDVEGPKSPQAPLPPPQVAYFIVDKMETNPLFSSTPRKEDRFRLEVFTYQGMIRVKSIFNMSRRFTFRISDMQLVLLEKEFVRWQFPYRSELVLQFRSEATKLLFCKLIHTYLQTLDPTTRLKRTLPLVPFLRGEVKMHAPHFPTACLTSAGEFAWRGLVLVTNYRVLVVPFEIAPLVEIPLFGIVSVTREASFGSRSPYLLVTSKDVRALRLDVTPDDRLHTLLHLISKLSESTQKFQTGEPTKDSVLSLQVPHFSFSYTMTSVTPETNGWKFADIEAEYARQGLLDHALLQIVDNGDGSVCESYPTKLLFPAALGMAEVLSAVNFRAKNRVPLITWQHPRNHCVLTRSSQPLLGRLLTSQSCGIDEGLIAFYKQLSTKSSSALYIFDARKVKAAKGNRLMGKGGVEASGQYTGAIINHLNIANMYKMQTSYLALLKLCLSPEHDKSWWSALEATRWFEHLQLVLDGAVKIARVLEFEGASVLVHCSDGWDRTCQLVSLAQIMLDPHFRTMAGFAALVEKDWISFGHKFMERLGGNRAKDPARAKVSPIFLQFLDAVYQLTTQFPSAFEFDERFLLHVANALTSGLYGTFLYDSVLQRAAAGAAAKTVSVWTPLLVSPQLFRNAAYEPRPDPLWPWPGHQALKLWSGYYFQHHEVHAHNHIDEEERRKA</sequence>
<evidence type="ECO:0000256" key="5">
    <source>
        <dbReference type="ARBA" id="ARBA00022801"/>
    </source>
</evidence>
<feature type="domain" description="FYVE-type" evidence="13">
    <location>
        <begin position="95"/>
        <end position="155"/>
    </location>
</feature>
<feature type="region of interest" description="Disordered" evidence="12">
    <location>
        <begin position="249"/>
        <end position="270"/>
    </location>
</feature>
<dbReference type="GO" id="GO:0005737">
    <property type="term" value="C:cytoplasm"/>
    <property type="evidence" value="ECO:0007669"/>
    <property type="project" value="TreeGrafter"/>
</dbReference>
<comment type="caution">
    <text evidence="15">The sequence shown here is derived from an EMBL/GenBank/DDBJ whole genome shotgun (WGS) entry which is preliminary data.</text>
</comment>
<evidence type="ECO:0000259" key="13">
    <source>
        <dbReference type="PROSITE" id="PS50178"/>
    </source>
</evidence>
<dbReference type="PANTHER" id="PTHR10807">
    <property type="entry name" value="MYOTUBULARIN-RELATED"/>
    <property type="match status" value="1"/>
</dbReference>
<evidence type="ECO:0000313" key="15">
    <source>
        <dbReference type="EMBL" id="OQR98717.1"/>
    </source>
</evidence>
<reference evidence="15 16" key="1">
    <citation type="journal article" date="2014" name="Genome Biol. Evol.">
        <title>The secreted proteins of Achlya hypogyna and Thraustotheca clavata identify the ancestral oomycete secretome and reveal gene acquisitions by horizontal gene transfer.</title>
        <authorList>
            <person name="Misner I."/>
            <person name="Blouin N."/>
            <person name="Leonard G."/>
            <person name="Richards T.A."/>
            <person name="Lane C.E."/>
        </authorList>
    </citation>
    <scope>NUCLEOTIDE SEQUENCE [LARGE SCALE GENOMIC DNA]</scope>
    <source>
        <strain evidence="15 16">ATCC 48635</strain>
    </source>
</reference>
<dbReference type="GO" id="GO:0008270">
    <property type="term" value="F:zinc ion binding"/>
    <property type="evidence" value="ECO:0007669"/>
    <property type="project" value="UniProtKB-KW"/>
</dbReference>
<evidence type="ECO:0000256" key="9">
    <source>
        <dbReference type="PIRSR" id="PIRSR630564-1"/>
    </source>
</evidence>
<dbReference type="Pfam" id="PF01363">
    <property type="entry name" value="FYVE"/>
    <property type="match status" value="1"/>
</dbReference>
<evidence type="ECO:0000256" key="12">
    <source>
        <dbReference type="SAM" id="MobiDB-lite"/>
    </source>
</evidence>
<feature type="active site" description="Phosphocysteine intermediate" evidence="9">
    <location>
        <position position="833"/>
    </location>
</feature>
<dbReference type="InterPro" id="IPR017455">
    <property type="entry name" value="Znf_FYVE-rel"/>
</dbReference>
<dbReference type="SUPFAM" id="SSF57903">
    <property type="entry name" value="FYVE/PHD zinc finger"/>
    <property type="match status" value="1"/>
</dbReference>
<dbReference type="EMBL" id="JNBR01000081">
    <property type="protein sequence ID" value="OQR98717.1"/>
    <property type="molecule type" value="Genomic_DNA"/>
</dbReference>
<dbReference type="SMART" id="SM00064">
    <property type="entry name" value="FYVE"/>
    <property type="match status" value="1"/>
</dbReference>
<evidence type="ECO:0000256" key="3">
    <source>
        <dbReference type="ARBA" id="ARBA00022723"/>
    </source>
</evidence>
<dbReference type="InterPro" id="IPR003595">
    <property type="entry name" value="Tyr_Pase_cat"/>
</dbReference>
<proteinExistence type="predicted"/>
<dbReference type="Gene3D" id="3.30.40.10">
    <property type="entry name" value="Zinc/RING finger domain, C3HC4 (zinc finger)"/>
    <property type="match status" value="1"/>
</dbReference>
<feature type="compositionally biased region" description="Basic and acidic residues" evidence="12">
    <location>
        <begin position="337"/>
        <end position="351"/>
    </location>
</feature>
<dbReference type="PANTHER" id="PTHR10807:SF128">
    <property type="entry name" value="PHOSPHATIDYLINOSITOL-3,5-BISPHOSPHATE 3-PHOSPHATASE"/>
    <property type="match status" value="1"/>
</dbReference>
<name>A0A1V9ZL75_ACHHY</name>
<feature type="domain" description="Myotubularin phosphatase" evidence="14">
    <location>
        <begin position="617"/>
        <end position="996"/>
    </location>
</feature>
<dbReference type="SMART" id="SM00404">
    <property type="entry name" value="PTPc_motif"/>
    <property type="match status" value="1"/>
</dbReference>
<feature type="binding site" evidence="10">
    <location>
        <begin position="833"/>
        <end position="839"/>
    </location>
    <ligand>
        <name>substrate</name>
    </ligand>
</feature>
<evidence type="ECO:0000256" key="10">
    <source>
        <dbReference type="PIRSR" id="PIRSR630564-2"/>
    </source>
</evidence>
<keyword evidence="7" id="KW-0472">Membrane</keyword>
<evidence type="ECO:0000256" key="6">
    <source>
        <dbReference type="ARBA" id="ARBA00022833"/>
    </source>
</evidence>
<dbReference type="InterPro" id="IPR010569">
    <property type="entry name" value="Myotubularin-like_Pase_dom"/>
</dbReference>
<dbReference type="CDD" id="cd00065">
    <property type="entry name" value="FYVE_like_SF"/>
    <property type="match status" value="1"/>
</dbReference>
<evidence type="ECO:0000313" key="16">
    <source>
        <dbReference type="Proteomes" id="UP000243579"/>
    </source>
</evidence>
<evidence type="ECO:0000256" key="1">
    <source>
        <dbReference type="ARBA" id="ARBA00004370"/>
    </source>
</evidence>
<feature type="compositionally biased region" description="Acidic residues" evidence="12">
    <location>
        <begin position="249"/>
        <end position="263"/>
    </location>
</feature>
<evidence type="ECO:0000256" key="4">
    <source>
        <dbReference type="ARBA" id="ARBA00022771"/>
    </source>
</evidence>
<dbReference type="STRING" id="1202772.A0A1V9ZL75"/>
<dbReference type="InterPro" id="IPR013083">
    <property type="entry name" value="Znf_RING/FYVE/PHD"/>
</dbReference>
<evidence type="ECO:0000259" key="14">
    <source>
        <dbReference type="PROSITE" id="PS51339"/>
    </source>
</evidence>
<dbReference type="GO" id="GO:0016020">
    <property type="term" value="C:membrane"/>
    <property type="evidence" value="ECO:0007669"/>
    <property type="project" value="UniProtKB-SubCell"/>
</dbReference>
<keyword evidence="16" id="KW-1185">Reference proteome</keyword>
<dbReference type="AlphaFoldDB" id="A0A1V9ZL75"/>
<dbReference type="EC" id="3.1.3.95" evidence="2"/>
<dbReference type="Pfam" id="PF06602">
    <property type="entry name" value="Myotub-related"/>
    <property type="match status" value="1"/>
</dbReference>
<dbReference type="Proteomes" id="UP000243579">
    <property type="component" value="Unassembled WGS sequence"/>
</dbReference>
<keyword evidence="5" id="KW-0378">Hydrolase</keyword>
<comment type="subcellular location">
    <subcellularLocation>
        <location evidence="1">Membrane</location>
    </subcellularLocation>
</comment>
<dbReference type="OrthoDB" id="271628at2759"/>
<keyword evidence="3" id="KW-0479">Metal-binding</keyword>
<keyword evidence="6" id="KW-0862">Zinc</keyword>
<evidence type="ECO:0000256" key="7">
    <source>
        <dbReference type="ARBA" id="ARBA00023136"/>
    </source>
</evidence>
<dbReference type="GO" id="GO:0052629">
    <property type="term" value="F:phosphatidylinositol-3,5-bisphosphate 3-phosphatase activity"/>
    <property type="evidence" value="ECO:0007669"/>
    <property type="project" value="UniProtKB-EC"/>
</dbReference>
<dbReference type="InterPro" id="IPR000306">
    <property type="entry name" value="Znf_FYVE"/>
</dbReference>
<dbReference type="InterPro" id="IPR011011">
    <property type="entry name" value="Znf_FYVE_PHD"/>
</dbReference>
<protein>
    <recommendedName>
        <fullName evidence="2">phosphatidylinositol-3,5-bisphosphate 3-phosphatase</fullName>
        <ecNumber evidence="2">3.1.3.95</ecNumber>
    </recommendedName>
    <alternativeName>
        <fullName evidence="8">Phosphatidylinositol-3,5-bisphosphate 3-phosphatase</fullName>
    </alternativeName>
</protein>